<keyword evidence="2" id="KW-1185">Reference proteome</keyword>
<dbReference type="EMBL" id="BPLQ01014724">
    <property type="protein sequence ID" value="GIY82513.1"/>
    <property type="molecule type" value="Genomic_DNA"/>
</dbReference>
<gene>
    <name evidence="1" type="ORF">CDAR_548891</name>
</gene>
<evidence type="ECO:0008006" key="3">
    <source>
        <dbReference type="Google" id="ProtNLM"/>
    </source>
</evidence>
<dbReference type="Proteomes" id="UP001054837">
    <property type="component" value="Unassembled WGS sequence"/>
</dbReference>
<name>A0AAV4WJP6_9ARAC</name>
<protein>
    <recommendedName>
        <fullName evidence="3">Cytochrome c biogenesis B</fullName>
    </recommendedName>
</protein>
<reference evidence="1 2" key="1">
    <citation type="submission" date="2021-06" db="EMBL/GenBank/DDBJ databases">
        <title>Caerostris darwini draft genome.</title>
        <authorList>
            <person name="Kono N."/>
            <person name="Arakawa K."/>
        </authorList>
    </citation>
    <scope>NUCLEOTIDE SEQUENCE [LARGE SCALE GENOMIC DNA]</scope>
</reference>
<dbReference type="AlphaFoldDB" id="A0AAV4WJP6"/>
<comment type="caution">
    <text evidence="1">The sequence shown here is derived from an EMBL/GenBank/DDBJ whole genome shotgun (WGS) entry which is preliminary data.</text>
</comment>
<evidence type="ECO:0000313" key="1">
    <source>
        <dbReference type="EMBL" id="GIY82513.1"/>
    </source>
</evidence>
<accession>A0AAV4WJP6</accession>
<evidence type="ECO:0000313" key="2">
    <source>
        <dbReference type="Proteomes" id="UP001054837"/>
    </source>
</evidence>
<proteinExistence type="predicted"/>
<organism evidence="1 2">
    <name type="scientific">Caerostris darwini</name>
    <dbReference type="NCBI Taxonomy" id="1538125"/>
    <lineage>
        <taxon>Eukaryota</taxon>
        <taxon>Metazoa</taxon>
        <taxon>Ecdysozoa</taxon>
        <taxon>Arthropoda</taxon>
        <taxon>Chelicerata</taxon>
        <taxon>Arachnida</taxon>
        <taxon>Araneae</taxon>
        <taxon>Araneomorphae</taxon>
        <taxon>Entelegynae</taxon>
        <taxon>Araneoidea</taxon>
        <taxon>Araneidae</taxon>
        <taxon>Caerostris</taxon>
    </lineage>
</organism>
<sequence>MGSIHILPSFILITPKDCRSGESQPPSLSQMKDSPTYTFISLIPMSIRVPSVQFRSSHSESDCSNPRCPPGSMISTICFSGMRRHHRILSLLAIAPFFPPLPRAE</sequence>